<sequence>MTGNSKTLLKTFPTATDTQEQVSVLNRSTEKEINDKTDISFIRLSDQALYITSSYQHLSIHDQKCHLPGEHKKTCSQKLVLWNFCFNLFLKLNAYSCTSDENTK</sequence>
<proteinExistence type="predicted"/>
<keyword evidence="2" id="KW-1185">Reference proteome</keyword>
<dbReference type="Proteomes" id="UP000027135">
    <property type="component" value="Unassembled WGS sequence"/>
</dbReference>
<dbReference type="EMBL" id="KK852655">
    <property type="protein sequence ID" value="KDR19302.1"/>
    <property type="molecule type" value="Genomic_DNA"/>
</dbReference>
<dbReference type="InParanoid" id="A0A067R788"/>
<accession>A0A067R788</accession>
<dbReference type="AlphaFoldDB" id="A0A067R788"/>
<reference evidence="1 2" key="1">
    <citation type="journal article" date="2014" name="Nat. Commun.">
        <title>Molecular traces of alternative social organization in a termite genome.</title>
        <authorList>
            <person name="Terrapon N."/>
            <person name="Li C."/>
            <person name="Robertson H.M."/>
            <person name="Ji L."/>
            <person name="Meng X."/>
            <person name="Booth W."/>
            <person name="Chen Z."/>
            <person name="Childers C.P."/>
            <person name="Glastad K.M."/>
            <person name="Gokhale K."/>
            <person name="Gowin J."/>
            <person name="Gronenberg W."/>
            <person name="Hermansen R.A."/>
            <person name="Hu H."/>
            <person name="Hunt B.G."/>
            <person name="Huylmans A.K."/>
            <person name="Khalil S.M."/>
            <person name="Mitchell R.D."/>
            <person name="Munoz-Torres M.C."/>
            <person name="Mustard J.A."/>
            <person name="Pan H."/>
            <person name="Reese J.T."/>
            <person name="Scharf M.E."/>
            <person name="Sun F."/>
            <person name="Vogel H."/>
            <person name="Xiao J."/>
            <person name="Yang W."/>
            <person name="Yang Z."/>
            <person name="Yang Z."/>
            <person name="Zhou J."/>
            <person name="Zhu J."/>
            <person name="Brent C.S."/>
            <person name="Elsik C.G."/>
            <person name="Goodisman M.A."/>
            <person name="Liberles D.A."/>
            <person name="Roe R.M."/>
            <person name="Vargo E.L."/>
            <person name="Vilcinskas A."/>
            <person name="Wang J."/>
            <person name="Bornberg-Bauer E."/>
            <person name="Korb J."/>
            <person name="Zhang G."/>
            <person name="Liebig J."/>
        </authorList>
    </citation>
    <scope>NUCLEOTIDE SEQUENCE [LARGE SCALE GENOMIC DNA]</scope>
    <source>
        <tissue evidence="1">Whole organism</tissue>
    </source>
</reference>
<name>A0A067R788_ZOONE</name>
<evidence type="ECO:0000313" key="2">
    <source>
        <dbReference type="Proteomes" id="UP000027135"/>
    </source>
</evidence>
<protein>
    <submittedName>
        <fullName evidence="1">Uncharacterized protein</fullName>
    </submittedName>
</protein>
<organism evidence="1 2">
    <name type="scientific">Zootermopsis nevadensis</name>
    <name type="common">Dampwood termite</name>
    <dbReference type="NCBI Taxonomy" id="136037"/>
    <lineage>
        <taxon>Eukaryota</taxon>
        <taxon>Metazoa</taxon>
        <taxon>Ecdysozoa</taxon>
        <taxon>Arthropoda</taxon>
        <taxon>Hexapoda</taxon>
        <taxon>Insecta</taxon>
        <taxon>Pterygota</taxon>
        <taxon>Neoptera</taxon>
        <taxon>Polyneoptera</taxon>
        <taxon>Dictyoptera</taxon>
        <taxon>Blattodea</taxon>
        <taxon>Blattoidea</taxon>
        <taxon>Termitoidae</taxon>
        <taxon>Termopsidae</taxon>
        <taxon>Zootermopsis</taxon>
    </lineage>
</organism>
<evidence type="ECO:0000313" key="1">
    <source>
        <dbReference type="EMBL" id="KDR19302.1"/>
    </source>
</evidence>
<gene>
    <name evidence="1" type="ORF">L798_06097</name>
</gene>